<keyword evidence="4" id="KW-1133">Transmembrane helix</keyword>
<keyword evidence="2" id="KW-0053">Apoptosis</keyword>
<comment type="caution">
    <text evidence="7">The sequence shown here is derived from an EMBL/GenBank/DDBJ whole genome shotgun (WGS) entry which is preliminary data.</text>
</comment>
<reference evidence="7 8" key="1">
    <citation type="submission" date="2022-05" db="EMBL/GenBank/DDBJ databases">
        <authorList>
            <consortium name="Genoscope - CEA"/>
            <person name="William W."/>
        </authorList>
    </citation>
    <scope>NUCLEOTIDE SEQUENCE [LARGE SCALE GENOMIC DNA]</scope>
</reference>
<comment type="similarity">
    <text evidence="1 3">Belongs to the peptidase C14A family.</text>
</comment>
<dbReference type="SUPFAM" id="SSF52129">
    <property type="entry name" value="Caspase-like"/>
    <property type="match status" value="2"/>
</dbReference>
<keyword evidence="4" id="KW-0472">Membrane</keyword>
<feature type="transmembrane region" description="Helical" evidence="4">
    <location>
        <begin position="186"/>
        <end position="204"/>
    </location>
</feature>
<dbReference type="PRINTS" id="PR00376">
    <property type="entry name" value="IL1BCENZYME"/>
</dbReference>
<dbReference type="PROSITE" id="PS50207">
    <property type="entry name" value="CASPASE_P10"/>
    <property type="match status" value="1"/>
</dbReference>
<evidence type="ECO:0000256" key="2">
    <source>
        <dbReference type="ARBA" id="ARBA00022703"/>
    </source>
</evidence>
<evidence type="ECO:0000256" key="4">
    <source>
        <dbReference type="SAM" id="Phobius"/>
    </source>
</evidence>
<dbReference type="EMBL" id="CALNXI010000213">
    <property type="protein sequence ID" value="CAH3022286.1"/>
    <property type="molecule type" value="Genomic_DNA"/>
</dbReference>
<evidence type="ECO:0000256" key="1">
    <source>
        <dbReference type="ARBA" id="ARBA00010134"/>
    </source>
</evidence>
<proteinExistence type="inferred from homology"/>
<feature type="domain" description="Caspase family p10" evidence="5">
    <location>
        <begin position="449"/>
        <end position="517"/>
    </location>
</feature>
<dbReference type="Proteomes" id="UP001159427">
    <property type="component" value="Unassembled WGS sequence"/>
</dbReference>
<feature type="domain" description="Caspase family p20" evidence="6">
    <location>
        <begin position="301"/>
        <end position="424"/>
    </location>
</feature>
<dbReference type="PANTHER" id="PTHR48169">
    <property type="entry name" value="DED DOMAIN-CONTAINING PROTEIN"/>
    <property type="match status" value="1"/>
</dbReference>
<organism evidence="7 8">
    <name type="scientific">Porites evermanni</name>
    <dbReference type="NCBI Taxonomy" id="104178"/>
    <lineage>
        <taxon>Eukaryota</taxon>
        <taxon>Metazoa</taxon>
        <taxon>Cnidaria</taxon>
        <taxon>Anthozoa</taxon>
        <taxon>Hexacorallia</taxon>
        <taxon>Scleractinia</taxon>
        <taxon>Fungiina</taxon>
        <taxon>Poritidae</taxon>
        <taxon>Porites</taxon>
    </lineage>
</organism>
<keyword evidence="8" id="KW-1185">Reference proteome</keyword>
<feature type="domain" description="Caspase family p20" evidence="6">
    <location>
        <begin position="23"/>
        <end position="113"/>
    </location>
</feature>
<evidence type="ECO:0000259" key="6">
    <source>
        <dbReference type="PROSITE" id="PS50208"/>
    </source>
</evidence>
<dbReference type="Gene3D" id="3.40.50.1460">
    <property type="match status" value="2"/>
</dbReference>
<dbReference type="PANTHER" id="PTHR48169:SF7">
    <property type="entry name" value="CASPASE 10"/>
    <property type="match status" value="1"/>
</dbReference>
<sequence>MDKRPHGICLLINNATNLPHVEEQVIDFFSLLAFEVQVRRGLYKYQVYKVAHEFARMNHNQFNLFVCVLMSVCEQDQEFCDVDGKKVAIEDLMSVYKPSVHSSLTNKPKLFFVMKFTTQRSKLRKIRSIPIDGSTTKDETPYSPCDAFEETCPKEADFLLYSVTSIVDEEMQDPQSSFIQLIVYRYLHYINILLFVLSFFSLTLPSREKVFANVTKQYGHLNYHLLELLVKVNEQLKNIGDGRTDGLLPFRVPYLTRTLRQFARPLYAPLPACNTEPQRGNDEIHNGLKVEQSKYKMSRSPRGICLILNNIEFLGEGKRWGAEFDEEELRTLFTELSFDVEVARDLRYDQMRNLTAQVAKRNHKNHDAFVLIVMSHGGDNDVIYGVDNRAVRVEDLISELTQSNCPDLRDKPKMVFIQTCRGSLRERISPNSASADSADSFSTLDSTLSRGVFPKEFHWLLAFATTPGYVASRDPSSGSWFIQVLVKTIRKLHNRVHLVDILTEVTNLVVKRKGEAYKISKTLLIKFFSIINGGLGGRNYRHYSYWRRVVAAKWRPPNKDEQGPRLHERAGVAPVKTNILTNTDAGPGAGSSNVEVRIHRTRDDSGQNESERSNGCINVDDILVDSGALRWKFHDIDALVGLNQDEIESLSLDDNKKCEELAI</sequence>
<gene>
    <name evidence="7" type="ORF">PEVE_00014861</name>
</gene>
<dbReference type="InterPro" id="IPR029030">
    <property type="entry name" value="Caspase-like_dom_sf"/>
</dbReference>
<evidence type="ECO:0000256" key="3">
    <source>
        <dbReference type="RuleBase" id="RU003971"/>
    </source>
</evidence>
<dbReference type="InterPro" id="IPR001309">
    <property type="entry name" value="Pept_C14_p20"/>
</dbReference>
<name>A0ABN8LY96_9CNID</name>
<dbReference type="PROSITE" id="PS50208">
    <property type="entry name" value="CASPASE_P20"/>
    <property type="match status" value="2"/>
</dbReference>
<dbReference type="InterPro" id="IPR015917">
    <property type="entry name" value="Pept_C14A"/>
</dbReference>
<accession>A0ABN8LY96</accession>
<evidence type="ECO:0000313" key="7">
    <source>
        <dbReference type="EMBL" id="CAH3022286.1"/>
    </source>
</evidence>
<protein>
    <submittedName>
        <fullName evidence="7">Uncharacterized protein</fullName>
    </submittedName>
</protein>
<evidence type="ECO:0000313" key="8">
    <source>
        <dbReference type="Proteomes" id="UP001159427"/>
    </source>
</evidence>
<dbReference type="Pfam" id="PF00656">
    <property type="entry name" value="Peptidase_C14"/>
    <property type="match status" value="2"/>
</dbReference>
<dbReference type="InterPro" id="IPR011600">
    <property type="entry name" value="Pept_C14_caspase"/>
</dbReference>
<evidence type="ECO:0000259" key="5">
    <source>
        <dbReference type="PROSITE" id="PS50207"/>
    </source>
</evidence>
<dbReference type="SMART" id="SM00115">
    <property type="entry name" value="CASc"/>
    <property type="match status" value="1"/>
</dbReference>
<keyword evidence="4" id="KW-0812">Transmembrane</keyword>
<dbReference type="InterPro" id="IPR002138">
    <property type="entry name" value="Pept_C14_p10"/>
</dbReference>